<gene>
    <name evidence="2" type="ORF">LX15_000462</name>
</gene>
<dbReference type="SUPFAM" id="SSF53850">
    <property type="entry name" value="Periplasmic binding protein-like II"/>
    <property type="match status" value="1"/>
</dbReference>
<feature type="signal peptide" evidence="1">
    <location>
        <begin position="1"/>
        <end position="20"/>
    </location>
</feature>
<evidence type="ECO:0008006" key="4">
    <source>
        <dbReference type="Google" id="ProtNLM"/>
    </source>
</evidence>
<name>A0ABT1HMR6_STRSD</name>
<comment type="caution">
    <text evidence="2">The sequence shown here is derived from an EMBL/GenBank/DDBJ whole genome shotgun (WGS) entry which is preliminary data.</text>
</comment>
<dbReference type="Proteomes" id="UP001205311">
    <property type="component" value="Unassembled WGS sequence"/>
</dbReference>
<keyword evidence="3" id="KW-1185">Reference proteome</keyword>
<evidence type="ECO:0000313" key="3">
    <source>
        <dbReference type="Proteomes" id="UP001205311"/>
    </source>
</evidence>
<evidence type="ECO:0000313" key="2">
    <source>
        <dbReference type="EMBL" id="MCP2256779.1"/>
    </source>
</evidence>
<organism evidence="2 3">
    <name type="scientific">Streptoalloteichus tenebrarius (strain ATCC 17920 / DSM 40477 / JCM 4838 / CBS 697.72 / NBRC 16177 / NCIMB 11028 / NRRL B-12390 / A12253. 1 / ISP 5477)</name>
    <name type="common">Streptomyces tenebrarius</name>
    <dbReference type="NCBI Taxonomy" id="1933"/>
    <lineage>
        <taxon>Bacteria</taxon>
        <taxon>Bacillati</taxon>
        <taxon>Actinomycetota</taxon>
        <taxon>Actinomycetes</taxon>
        <taxon>Pseudonocardiales</taxon>
        <taxon>Pseudonocardiaceae</taxon>
        <taxon>Streptoalloteichus</taxon>
    </lineage>
</organism>
<keyword evidence="1" id="KW-0732">Signal</keyword>
<dbReference type="RefSeq" id="WP_253667762.1">
    <property type="nucleotide sequence ID" value="NZ_JAMTCP010000002.1"/>
</dbReference>
<reference evidence="2 3" key="1">
    <citation type="submission" date="2022-06" db="EMBL/GenBank/DDBJ databases">
        <title>Genomic Encyclopedia of Archaeal and Bacterial Type Strains, Phase II (KMG-II): from individual species to whole genera.</title>
        <authorList>
            <person name="Goeker M."/>
        </authorList>
    </citation>
    <scope>NUCLEOTIDE SEQUENCE [LARGE SCALE GENOMIC DNA]</scope>
    <source>
        <strain evidence="2 3">DSM 40477</strain>
    </source>
</reference>
<dbReference type="Gene3D" id="3.40.190.10">
    <property type="entry name" value="Periplasmic binding protein-like II"/>
    <property type="match status" value="2"/>
</dbReference>
<protein>
    <recommendedName>
        <fullName evidence="4">TAXI family TRAP transporter solute-binding subunit</fullName>
    </recommendedName>
</protein>
<sequence length="310" mass="33492">MPPFPRRTALALLAGLPLCAAGCTGSPPPVRRLTIGTGSADGVYFALGQVLARTWADQLGIRSEVRTTAGSVANIELLRSGGADVVFSQVDAAAEPTPDSPLRALARMHDDYMHVVVRRNPEITNLSELRGMRVSMGAERSGVQMIARRLLAEAPIDPDRDLQTERLSIDESVREMAEGRLDAFFWSGGLPTAGVRRLAEETPIQLLDLGHVLAALRRRYRVYDQGTIPASTYRLGNPVTTLVVRNLLLVRADMPDDLAEALTRGLFTALDGLARANKAAATIGVRAAIGTAPLPLHPGAERYYRDAKKQ</sequence>
<dbReference type="PANTHER" id="PTHR42941">
    <property type="entry name" value="SLL1037 PROTEIN"/>
    <property type="match status" value="1"/>
</dbReference>
<dbReference type="InterPro" id="IPR011852">
    <property type="entry name" value="TRAP_TAXI"/>
</dbReference>
<dbReference type="NCBIfam" id="TIGR02122">
    <property type="entry name" value="TRAP_TAXI"/>
    <property type="match status" value="1"/>
</dbReference>
<feature type="chain" id="PRO_5045523976" description="TAXI family TRAP transporter solute-binding subunit" evidence="1">
    <location>
        <begin position="21"/>
        <end position="310"/>
    </location>
</feature>
<dbReference type="PANTHER" id="PTHR42941:SF1">
    <property type="entry name" value="SLL1037 PROTEIN"/>
    <property type="match status" value="1"/>
</dbReference>
<proteinExistence type="predicted"/>
<dbReference type="EMBL" id="JAMTCP010000002">
    <property type="protein sequence ID" value="MCP2256779.1"/>
    <property type="molecule type" value="Genomic_DNA"/>
</dbReference>
<dbReference type="Pfam" id="PF16868">
    <property type="entry name" value="NMT1_3"/>
    <property type="match status" value="1"/>
</dbReference>
<evidence type="ECO:0000256" key="1">
    <source>
        <dbReference type="SAM" id="SignalP"/>
    </source>
</evidence>
<accession>A0ABT1HMR6</accession>